<proteinExistence type="predicted"/>
<evidence type="ECO:0000313" key="2">
    <source>
        <dbReference type="Proteomes" id="UP001153076"/>
    </source>
</evidence>
<accession>A0A9Q1JT79</accession>
<dbReference type="Proteomes" id="UP001153076">
    <property type="component" value="Unassembled WGS sequence"/>
</dbReference>
<keyword evidence="2" id="KW-1185">Reference proteome</keyword>
<comment type="caution">
    <text evidence="1">The sequence shown here is derived from an EMBL/GenBank/DDBJ whole genome shotgun (WGS) entry which is preliminary data.</text>
</comment>
<evidence type="ECO:0000313" key="1">
    <source>
        <dbReference type="EMBL" id="KAJ8430533.1"/>
    </source>
</evidence>
<reference evidence="1" key="1">
    <citation type="submission" date="2022-04" db="EMBL/GenBank/DDBJ databases">
        <title>Carnegiea gigantea Genome sequencing and assembly v2.</title>
        <authorList>
            <person name="Copetti D."/>
            <person name="Sanderson M.J."/>
            <person name="Burquez A."/>
            <person name="Wojciechowski M.F."/>
        </authorList>
    </citation>
    <scope>NUCLEOTIDE SEQUENCE</scope>
    <source>
        <strain evidence="1">SGP5-SGP5p</strain>
        <tissue evidence="1">Aerial part</tissue>
    </source>
</reference>
<protein>
    <submittedName>
        <fullName evidence="1">Uncharacterized protein</fullName>
    </submittedName>
</protein>
<dbReference type="AlphaFoldDB" id="A0A9Q1JT79"/>
<gene>
    <name evidence="1" type="ORF">Cgig2_025462</name>
</gene>
<organism evidence="1 2">
    <name type="scientific">Carnegiea gigantea</name>
    <dbReference type="NCBI Taxonomy" id="171969"/>
    <lineage>
        <taxon>Eukaryota</taxon>
        <taxon>Viridiplantae</taxon>
        <taxon>Streptophyta</taxon>
        <taxon>Embryophyta</taxon>
        <taxon>Tracheophyta</taxon>
        <taxon>Spermatophyta</taxon>
        <taxon>Magnoliopsida</taxon>
        <taxon>eudicotyledons</taxon>
        <taxon>Gunneridae</taxon>
        <taxon>Pentapetalae</taxon>
        <taxon>Caryophyllales</taxon>
        <taxon>Cactineae</taxon>
        <taxon>Cactaceae</taxon>
        <taxon>Cactoideae</taxon>
        <taxon>Echinocereeae</taxon>
        <taxon>Carnegiea</taxon>
    </lineage>
</organism>
<sequence>MVQTCFIATNAATTTPVRTTTGKLQQVQQRPQGGYGNHDKAYKTSIAATTDLMASTEAHMPEYSFKLKRQASMKMTSIKSENELGNKSSMPRSDKQIFVAPVMVAKGRGKKLYELYTSKSQSTSLINGGAATDNDDNDDASFLEDDAISFLEDEDLHIP</sequence>
<dbReference type="EMBL" id="JAKOGI010000785">
    <property type="protein sequence ID" value="KAJ8430533.1"/>
    <property type="molecule type" value="Genomic_DNA"/>
</dbReference>
<name>A0A9Q1JT79_9CARY</name>